<dbReference type="PANTHER" id="PTHR30582">
    <property type="entry name" value="L,D-TRANSPEPTIDASE"/>
    <property type="match status" value="1"/>
</dbReference>
<evidence type="ECO:0000313" key="12">
    <source>
        <dbReference type="Proteomes" id="UP000273982"/>
    </source>
</evidence>
<dbReference type="GO" id="GO:0071555">
    <property type="term" value="P:cell wall organization"/>
    <property type="evidence" value="ECO:0007669"/>
    <property type="project" value="UniProtKB-UniRule"/>
</dbReference>
<dbReference type="AlphaFoldDB" id="A0A3G8M1F0"/>
<name>A0A3G8M1F0_9HYPH</name>
<keyword evidence="3" id="KW-0328">Glycosyltransferase</keyword>
<accession>A0A3G8M1F0</accession>
<evidence type="ECO:0000256" key="5">
    <source>
        <dbReference type="ARBA" id="ARBA00022801"/>
    </source>
</evidence>
<dbReference type="PANTHER" id="PTHR30582:SF24">
    <property type="entry name" value="L,D-TRANSPEPTIDASE ERFK_SRFK-RELATED"/>
    <property type="match status" value="1"/>
</dbReference>
<keyword evidence="8 9" id="KW-0961">Cell wall biogenesis/degradation</keyword>
<dbReference type="PROSITE" id="PS52029">
    <property type="entry name" value="LD_TPASE"/>
    <property type="match status" value="1"/>
</dbReference>
<protein>
    <submittedName>
        <fullName evidence="11">L,D-transpeptidase</fullName>
    </submittedName>
</protein>
<dbReference type="UniPathway" id="UPA00219"/>
<sequence length="202" mass="22116">MRRRTECGRRLFYNALIETSNIERKTMNRRTSKITQFVFAAALIGVAASAPQAAAAREFVHYHSELDPGSIVVSEHERKLYLIVDQDDAIAYKVAVPKAGKEWSGVVQINGKFVAPDWTPPEDVKHDHPELPEVIPGGASNNPMGARAMTLSEGQVAIHGTTQKMRKSIGSAASYGCIRMLNEDVVDLYDRVAVGATVVVEP</sequence>
<gene>
    <name evidence="11" type="ORF">EHO51_03015</name>
</gene>
<evidence type="ECO:0000256" key="7">
    <source>
        <dbReference type="ARBA" id="ARBA00022984"/>
    </source>
</evidence>
<keyword evidence="6 9" id="KW-0133">Cell shape</keyword>
<feature type="active site" description="Proton donor/acceptor" evidence="9">
    <location>
        <position position="159"/>
    </location>
</feature>
<evidence type="ECO:0000313" key="11">
    <source>
        <dbReference type="EMBL" id="AZG75789.1"/>
    </source>
</evidence>
<dbReference type="GO" id="GO:0071972">
    <property type="term" value="F:peptidoglycan L,D-transpeptidase activity"/>
    <property type="evidence" value="ECO:0007669"/>
    <property type="project" value="TreeGrafter"/>
</dbReference>
<dbReference type="GO" id="GO:0008360">
    <property type="term" value="P:regulation of cell shape"/>
    <property type="evidence" value="ECO:0007669"/>
    <property type="project" value="UniProtKB-UniRule"/>
</dbReference>
<reference evidence="11 12" key="1">
    <citation type="submission" date="2018-11" db="EMBL/GenBank/DDBJ databases">
        <title>Genome squencing of methanotrophic bacteria isolated from alkaline groundwater in Korea.</title>
        <authorList>
            <person name="Nguyen L.N."/>
        </authorList>
    </citation>
    <scope>NUCLEOTIDE SEQUENCE [LARGE SCALE GENOMIC DNA]</scope>
    <source>
        <strain evidence="11 12">GW6</strain>
    </source>
</reference>
<organism evidence="11 12">
    <name type="scientific">Methylocystis rosea</name>
    <dbReference type="NCBI Taxonomy" id="173366"/>
    <lineage>
        <taxon>Bacteria</taxon>
        <taxon>Pseudomonadati</taxon>
        <taxon>Pseudomonadota</taxon>
        <taxon>Alphaproteobacteria</taxon>
        <taxon>Hyphomicrobiales</taxon>
        <taxon>Methylocystaceae</taxon>
        <taxon>Methylocystis</taxon>
    </lineage>
</organism>
<proteinExistence type="inferred from homology"/>
<dbReference type="GO" id="GO:0005576">
    <property type="term" value="C:extracellular region"/>
    <property type="evidence" value="ECO:0007669"/>
    <property type="project" value="TreeGrafter"/>
</dbReference>
<dbReference type="Proteomes" id="UP000273982">
    <property type="component" value="Chromosome"/>
</dbReference>
<evidence type="ECO:0000256" key="8">
    <source>
        <dbReference type="ARBA" id="ARBA00023316"/>
    </source>
</evidence>
<dbReference type="InterPro" id="IPR005490">
    <property type="entry name" value="LD_TPept_cat_dom"/>
</dbReference>
<feature type="active site" description="Nucleophile" evidence="9">
    <location>
        <position position="177"/>
    </location>
</feature>
<dbReference type="EMBL" id="CP034086">
    <property type="protein sequence ID" value="AZG75789.1"/>
    <property type="molecule type" value="Genomic_DNA"/>
</dbReference>
<dbReference type="Gene3D" id="2.40.440.10">
    <property type="entry name" value="L,D-transpeptidase catalytic domain-like"/>
    <property type="match status" value="1"/>
</dbReference>
<comment type="pathway">
    <text evidence="1 9">Cell wall biogenesis; peptidoglycan biosynthesis.</text>
</comment>
<evidence type="ECO:0000256" key="6">
    <source>
        <dbReference type="ARBA" id="ARBA00022960"/>
    </source>
</evidence>
<dbReference type="RefSeq" id="WP_124737641.1">
    <property type="nucleotide sequence ID" value="NZ_CP034086.1"/>
</dbReference>
<evidence type="ECO:0000256" key="3">
    <source>
        <dbReference type="ARBA" id="ARBA00022676"/>
    </source>
</evidence>
<dbReference type="InterPro" id="IPR038063">
    <property type="entry name" value="Transpep_catalytic_dom"/>
</dbReference>
<dbReference type="InterPro" id="IPR050979">
    <property type="entry name" value="LD-transpeptidase"/>
</dbReference>
<feature type="domain" description="L,D-TPase catalytic" evidence="10">
    <location>
        <begin position="69"/>
        <end position="201"/>
    </location>
</feature>
<dbReference type="GO" id="GO:0016757">
    <property type="term" value="F:glycosyltransferase activity"/>
    <property type="evidence" value="ECO:0007669"/>
    <property type="project" value="UniProtKB-KW"/>
</dbReference>
<dbReference type="KEGG" id="mros:EHO51_03015"/>
<evidence type="ECO:0000256" key="4">
    <source>
        <dbReference type="ARBA" id="ARBA00022679"/>
    </source>
</evidence>
<evidence type="ECO:0000259" key="10">
    <source>
        <dbReference type="PROSITE" id="PS52029"/>
    </source>
</evidence>
<keyword evidence="7 9" id="KW-0573">Peptidoglycan synthesis</keyword>
<evidence type="ECO:0000256" key="9">
    <source>
        <dbReference type="PROSITE-ProRule" id="PRU01373"/>
    </source>
</evidence>
<evidence type="ECO:0000256" key="2">
    <source>
        <dbReference type="ARBA" id="ARBA00005992"/>
    </source>
</evidence>
<dbReference type="CDD" id="cd16913">
    <property type="entry name" value="YkuD_like"/>
    <property type="match status" value="1"/>
</dbReference>
<dbReference type="GO" id="GO:0018104">
    <property type="term" value="P:peptidoglycan-protein cross-linking"/>
    <property type="evidence" value="ECO:0007669"/>
    <property type="project" value="TreeGrafter"/>
</dbReference>
<dbReference type="Pfam" id="PF03734">
    <property type="entry name" value="YkuD"/>
    <property type="match status" value="1"/>
</dbReference>
<dbReference type="SUPFAM" id="SSF141523">
    <property type="entry name" value="L,D-transpeptidase catalytic domain-like"/>
    <property type="match status" value="1"/>
</dbReference>
<keyword evidence="5" id="KW-0378">Hydrolase</keyword>
<evidence type="ECO:0000256" key="1">
    <source>
        <dbReference type="ARBA" id="ARBA00004752"/>
    </source>
</evidence>
<keyword evidence="4" id="KW-0808">Transferase</keyword>
<comment type="similarity">
    <text evidence="2">Belongs to the YkuD family.</text>
</comment>